<organism evidence="2 3">
    <name type="scientific">Rhizopus delemar (strain RA 99-880 / ATCC MYA-4621 / FGSC 9543 / NRRL 43880)</name>
    <name type="common">Mucormycosis agent</name>
    <name type="synonym">Rhizopus arrhizus var. delemar</name>
    <dbReference type="NCBI Taxonomy" id="246409"/>
    <lineage>
        <taxon>Eukaryota</taxon>
        <taxon>Fungi</taxon>
        <taxon>Fungi incertae sedis</taxon>
        <taxon>Mucoromycota</taxon>
        <taxon>Mucoromycotina</taxon>
        <taxon>Mucoromycetes</taxon>
        <taxon>Mucorales</taxon>
        <taxon>Mucorineae</taxon>
        <taxon>Rhizopodaceae</taxon>
        <taxon>Rhizopus</taxon>
    </lineage>
</organism>
<dbReference type="Proteomes" id="UP000009138">
    <property type="component" value="Unassembled WGS sequence"/>
</dbReference>
<name>I1BWP4_RHIO9</name>
<dbReference type="VEuPathDB" id="FungiDB:RO3G_05329"/>
<dbReference type="GeneID" id="93612300"/>
<evidence type="ECO:0000313" key="3">
    <source>
        <dbReference type="Proteomes" id="UP000009138"/>
    </source>
</evidence>
<dbReference type="Gene3D" id="1.10.443.20">
    <property type="entry name" value="Centromere DNA-binding protein complex CBF3 subunit, domain 2"/>
    <property type="match status" value="1"/>
</dbReference>
<dbReference type="EMBL" id="CH476734">
    <property type="protein sequence ID" value="EIE80624.1"/>
    <property type="molecule type" value="Genomic_DNA"/>
</dbReference>
<dbReference type="GO" id="GO:0003677">
    <property type="term" value="F:DNA binding"/>
    <property type="evidence" value="ECO:0007669"/>
    <property type="project" value="InterPro"/>
</dbReference>
<dbReference type="STRING" id="246409.I1BWP4"/>
<dbReference type="RefSeq" id="XP_067516020.1">
    <property type="nucleotide sequence ID" value="XM_067659919.1"/>
</dbReference>
<keyword evidence="3" id="KW-1185">Reference proteome</keyword>
<dbReference type="InterPro" id="IPR031872">
    <property type="entry name" value="NDC10_II"/>
</dbReference>
<dbReference type="AlphaFoldDB" id="I1BWP4"/>
<evidence type="ECO:0000259" key="1">
    <source>
        <dbReference type="Pfam" id="PF16787"/>
    </source>
</evidence>
<protein>
    <recommendedName>
        <fullName evidence="1">Ndc10 domain-containing protein</fullName>
    </recommendedName>
</protein>
<dbReference type="Pfam" id="PF16787">
    <property type="entry name" value="NDC10_II"/>
    <property type="match status" value="1"/>
</dbReference>
<sequence length="498" mass="56932">MSHDSNAGPSTRDNDIALPDAEHYEDMIRARLAMDKNTQMVIAENQTYRPKNTTAAYKSKQREWFEWCTNKEKVTDGAIVYDAKLAFFLKDYVLTRGNKFKKNADGSPAPLGRESVLAYVKAVVDLYHQQVEAGFNKHTMARGPIVKRFLDTHTKKETRRKRTEYEDRGKNTLNDGYTDQELLRINQYFLIQNNIFSLRNKVCFSMSHAMLMRSETALGTQLPDLFIMELKNQGPSSCFAIVATITLGDGSITYSEQAKIYKQVLRYCGVHSSKLTHINRKSAINMVANEGVSGDQQRQVGRWGSDRMVGCYLSGLPVDAIKVLAGFTTRKGDYFINRGSIEPSEELRKMVFPWIEHWREKFYRKEVEDDIAGPNFLDLMDYLRTVFLQDSVVLKGKYPGSFIWSHSIFDTDIYKDYEERLSSAIAANDEKFKMSQHLEVLLPEVAAAMKTGFDSMNAMLNIIQSQNQLTLNAVKQLEAENRTMLADSFLQISNIVMF</sequence>
<dbReference type="OMA" id="LFWRWHV"/>
<dbReference type="InterPro" id="IPR038279">
    <property type="entry name" value="Ndc10_dom2_sf"/>
</dbReference>
<gene>
    <name evidence="2" type="ORF">RO3G_05329</name>
</gene>
<dbReference type="eggNOG" id="ENOG502SBAB">
    <property type="taxonomic scope" value="Eukaryota"/>
</dbReference>
<reference evidence="2 3" key="1">
    <citation type="journal article" date="2009" name="PLoS Genet.">
        <title>Genomic analysis of the basal lineage fungus Rhizopus oryzae reveals a whole-genome duplication.</title>
        <authorList>
            <person name="Ma L.-J."/>
            <person name="Ibrahim A.S."/>
            <person name="Skory C."/>
            <person name="Grabherr M.G."/>
            <person name="Burger G."/>
            <person name="Butler M."/>
            <person name="Elias M."/>
            <person name="Idnurm A."/>
            <person name="Lang B.F."/>
            <person name="Sone T."/>
            <person name="Abe A."/>
            <person name="Calvo S.E."/>
            <person name="Corrochano L.M."/>
            <person name="Engels R."/>
            <person name="Fu J."/>
            <person name="Hansberg W."/>
            <person name="Kim J.-M."/>
            <person name="Kodira C.D."/>
            <person name="Koehrsen M.J."/>
            <person name="Liu B."/>
            <person name="Miranda-Saavedra D."/>
            <person name="O'Leary S."/>
            <person name="Ortiz-Castellanos L."/>
            <person name="Poulter R."/>
            <person name="Rodriguez-Romero J."/>
            <person name="Ruiz-Herrera J."/>
            <person name="Shen Y.-Q."/>
            <person name="Zeng Q."/>
            <person name="Galagan J."/>
            <person name="Birren B.W."/>
            <person name="Cuomo C.A."/>
            <person name="Wickes B.L."/>
        </authorList>
    </citation>
    <scope>NUCLEOTIDE SEQUENCE [LARGE SCALE GENOMIC DNA]</scope>
    <source>
        <strain evidence="3">RA 99-880 / ATCC MYA-4621 / FGSC 9543 / NRRL 43880</strain>
    </source>
</reference>
<evidence type="ECO:0000313" key="2">
    <source>
        <dbReference type="EMBL" id="EIE80624.1"/>
    </source>
</evidence>
<proteinExistence type="predicted"/>
<dbReference type="InParanoid" id="I1BWP4"/>
<accession>I1BWP4</accession>
<feature type="domain" description="Ndc10" evidence="1">
    <location>
        <begin position="254"/>
        <end position="413"/>
    </location>
</feature>